<accession>A0A3D8QP49</accession>
<sequence length="101" mass="11485">MDWALSFAIESWTLFSFTTLVVLARMGLRIWHLGIRNLQLDDYGMVISLVGYTARRYGGTLLNFWLPGFLHGVSGDAEYCRIQCGIVHRNFVPAIIGYVKD</sequence>
<dbReference type="EMBL" id="PDLM01000013">
    <property type="protein sequence ID" value="RDW63501.1"/>
    <property type="molecule type" value="Genomic_DNA"/>
</dbReference>
<protein>
    <submittedName>
        <fullName evidence="1">Uncharacterized protein</fullName>
    </submittedName>
</protein>
<gene>
    <name evidence="1" type="ORF">BP6252_11046</name>
</gene>
<proteinExistence type="predicted"/>
<reference evidence="1 2" key="1">
    <citation type="journal article" date="2018" name="IMA Fungus">
        <title>IMA Genome-F 9: Draft genome sequence of Annulohypoxylon stygium, Aspergillus mulundensis, Berkeleyomyces basicola (syn. Thielaviopsis basicola), Ceratocystis smalleyi, two Cercospora beticola strains, Coleophoma cylindrospora, Fusarium fracticaudum, Phialophora cf. hyalina, and Morchella septimelata.</title>
        <authorList>
            <person name="Wingfield B.D."/>
            <person name="Bills G.F."/>
            <person name="Dong Y."/>
            <person name="Huang W."/>
            <person name="Nel W.J."/>
            <person name="Swalarsk-Parry B.S."/>
            <person name="Vaghefi N."/>
            <person name="Wilken P.M."/>
            <person name="An Z."/>
            <person name="de Beer Z.W."/>
            <person name="De Vos L."/>
            <person name="Chen L."/>
            <person name="Duong T.A."/>
            <person name="Gao Y."/>
            <person name="Hammerbacher A."/>
            <person name="Kikkert J.R."/>
            <person name="Li Y."/>
            <person name="Li H."/>
            <person name="Li K."/>
            <person name="Li Q."/>
            <person name="Liu X."/>
            <person name="Ma X."/>
            <person name="Naidoo K."/>
            <person name="Pethybridge S.J."/>
            <person name="Sun J."/>
            <person name="Steenkamp E.T."/>
            <person name="van der Nest M.A."/>
            <person name="van Wyk S."/>
            <person name="Wingfield M.J."/>
            <person name="Xiong C."/>
            <person name="Yue Q."/>
            <person name="Zhang X."/>
        </authorList>
    </citation>
    <scope>NUCLEOTIDE SEQUENCE [LARGE SCALE GENOMIC DNA]</scope>
    <source>
        <strain evidence="1 2">BP6252</strain>
    </source>
</reference>
<dbReference type="AlphaFoldDB" id="A0A3D8QP49"/>
<name>A0A3D8QP49_9HELO</name>
<organism evidence="1 2">
    <name type="scientific">Coleophoma cylindrospora</name>
    <dbReference type="NCBI Taxonomy" id="1849047"/>
    <lineage>
        <taxon>Eukaryota</taxon>
        <taxon>Fungi</taxon>
        <taxon>Dikarya</taxon>
        <taxon>Ascomycota</taxon>
        <taxon>Pezizomycotina</taxon>
        <taxon>Leotiomycetes</taxon>
        <taxon>Helotiales</taxon>
        <taxon>Dermateaceae</taxon>
        <taxon>Coleophoma</taxon>
    </lineage>
</organism>
<dbReference type="OrthoDB" id="10546648at2759"/>
<comment type="caution">
    <text evidence="1">The sequence shown here is derived from an EMBL/GenBank/DDBJ whole genome shotgun (WGS) entry which is preliminary data.</text>
</comment>
<evidence type="ECO:0000313" key="2">
    <source>
        <dbReference type="Proteomes" id="UP000256645"/>
    </source>
</evidence>
<keyword evidence="2" id="KW-1185">Reference proteome</keyword>
<dbReference type="Proteomes" id="UP000256645">
    <property type="component" value="Unassembled WGS sequence"/>
</dbReference>
<evidence type="ECO:0000313" key="1">
    <source>
        <dbReference type="EMBL" id="RDW63501.1"/>
    </source>
</evidence>